<sequence>MRDRAVSPPTDRVVDVMEMLAVEPDRRFSLAQISRAQGITRATGHAILATLVERGWVHRDDVDTTYGLGDRMGSVFARGRAPGRVLDDLLRGLGRDLDMPVSLATLRGRFLVVTDTVAPASVLSQVAPGLALPVIAPFGREYVAWADDDVRAEWMRVAEPAGVGLVSRLDAVLADVRGRGFTVDRLSRPLVRVHSALQALGDDLVVDGLSASLAAAYAELATIDVTDDELDGGGEISVATISVPVGSRGRGQAVTMSLAAQPFARLSTSEIRRVAALLRDAAERAGNVLAAAG</sequence>
<dbReference type="InterPro" id="IPR029016">
    <property type="entry name" value="GAF-like_dom_sf"/>
</dbReference>
<dbReference type="SUPFAM" id="SSF55781">
    <property type="entry name" value="GAF domain-like"/>
    <property type="match status" value="1"/>
</dbReference>
<dbReference type="Gene3D" id="1.10.10.10">
    <property type="entry name" value="Winged helix-like DNA-binding domain superfamily/Winged helix DNA-binding domain"/>
    <property type="match status" value="1"/>
</dbReference>
<dbReference type="Gene3D" id="3.30.450.40">
    <property type="match status" value="1"/>
</dbReference>
<dbReference type="InterPro" id="IPR050707">
    <property type="entry name" value="HTH_MetabolicPath_Reg"/>
</dbReference>
<dbReference type="PANTHER" id="PTHR30136">
    <property type="entry name" value="HELIX-TURN-HELIX TRANSCRIPTIONAL REGULATOR, ICLR FAMILY"/>
    <property type="match status" value="1"/>
</dbReference>
<accession>A0ABT1H7X1</accession>
<dbReference type="PANTHER" id="PTHR30136:SF35">
    <property type="entry name" value="HTH-TYPE TRANSCRIPTIONAL REGULATOR RV1719"/>
    <property type="match status" value="1"/>
</dbReference>
<protein>
    <submittedName>
        <fullName evidence="4">DNA-binding transcriptional regulator, IclR family</fullName>
    </submittedName>
</protein>
<evidence type="ECO:0000313" key="5">
    <source>
        <dbReference type="Proteomes" id="UP001205740"/>
    </source>
</evidence>
<dbReference type="SUPFAM" id="SSF46785">
    <property type="entry name" value="Winged helix' DNA-binding domain"/>
    <property type="match status" value="1"/>
</dbReference>
<dbReference type="EMBL" id="JAMTCG010000008">
    <property type="protein sequence ID" value="MCP2162822.1"/>
    <property type="molecule type" value="Genomic_DNA"/>
</dbReference>
<reference evidence="4 5" key="1">
    <citation type="submission" date="2022-06" db="EMBL/GenBank/DDBJ databases">
        <title>Genomic Encyclopedia of Archaeal and Bacterial Type Strains, Phase II (KMG-II): from individual species to whole genera.</title>
        <authorList>
            <person name="Goeker M."/>
        </authorList>
    </citation>
    <scope>NUCLEOTIDE SEQUENCE [LARGE SCALE GENOMIC DNA]</scope>
    <source>
        <strain evidence="4 5">DSM 45037</strain>
    </source>
</reference>
<dbReference type="InterPro" id="IPR005471">
    <property type="entry name" value="Tscrpt_reg_IclR_N"/>
</dbReference>
<evidence type="ECO:0000313" key="4">
    <source>
        <dbReference type="EMBL" id="MCP2162822.1"/>
    </source>
</evidence>
<keyword evidence="5" id="KW-1185">Reference proteome</keyword>
<proteinExistence type="predicted"/>
<dbReference type="Pfam" id="PF09339">
    <property type="entry name" value="HTH_IclR"/>
    <property type="match status" value="1"/>
</dbReference>
<dbReference type="InterPro" id="IPR036390">
    <property type="entry name" value="WH_DNA-bd_sf"/>
</dbReference>
<dbReference type="InterPro" id="IPR036388">
    <property type="entry name" value="WH-like_DNA-bd_sf"/>
</dbReference>
<organism evidence="4 5">
    <name type="scientific">Williamsia serinedens</name>
    <dbReference type="NCBI Taxonomy" id="391736"/>
    <lineage>
        <taxon>Bacteria</taxon>
        <taxon>Bacillati</taxon>
        <taxon>Actinomycetota</taxon>
        <taxon>Actinomycetes</taxon>
        <taxon>Mycobacteriales</taxon>
        <taxon>Nocardiaceae</taxon>
        <taxon>Williamsia</taxon>
    </lineage>
</organism>
<feature type="domain" description="HTH iclR-type" evidence="3">
    <location>
        <begin position="7"/>
        <end position="70"/>
    </location>
</feature>
<keyword evidence="1" id="KW-0805">Transcription regulation</keyword>
<evidence type="ECO:0000259" key="3">
    <source>
        <dbReference type="PROSITE" id="PS51077"/>
    </source>
</evidence>
<dbReference type="PROSITE" id="PS51077">
    <property type="entry name" value="HTH_ICLR"/>
    <property type="match status" value="1"/>
</dbReference>
<keyword evidence="2" id="KW-0804">Transcription</keyword>
<gene>
    <name evidence="4" type="ORF">LX12_004034</name>
</gene>
<evidence type="ECO:0000256" key="1">
    <source>
        <dbReference type="ARBA" id="ARBA00023015"/>
    </source>
</evidence>
<evidence type="ECO:0000256" key="2">
    <source>
        <dbReference type="ARBA" id="ARBA00023163"/>
    </source>
</evidence>
<comment type="caution">
    <text evidence="4">The sequence shown here is derived from an EMBL/GenBank/DDBJ whole genome shotgun (WGS) entry which is preliminary data.</text>
</comment>
<dbReference type="Proteomes" id="UP001205740">
    <property type="component" value="Unassembled WGS sequence"/>
</dbReference>
<name>A0ABT1H7X1_9NOCA</name>
<dbReference type="GO" id="GO:0003677">
    <property type="term" value="F:DNA binding"/>
    <property type="evidence" value="ECO:0007669"/>
    <property type="project" value="UniProtKB-KW"/>
</dbReference>
<keyword evidence="4" id="KW-0238">DNA-binding</keyword>